<keyword evidence="1" id="KW-0812">Transmembrane</keyword>
<reference evidence="2 3" key="1">
    <citation type="submission" date="2020-10" db="EMBL/GenBank/DDBJ databases">
        <title>Connecting structure to function with the recovery of over 1000 high-quality activated sludge metagenome-assembled genomes encoding full-length rRNA genes using long-read sequencing.</title>
        <authorList>
            <person name="Singleton C.M."/>
            <person name="Petriglieri F."/>
            <person name="Kristensen J.M."/>
            <person name="Kirkegaard R.H."/>
            <person name="Michaelsen T.Y."/>
            <person name="Andersen M.H."/>
            <person name="Karst S.M."/>
            <person name="Dueholm M.S."/>
            <person name="Nielsen P.H."/>
            <person name="Albertsen M."/>
        </authorList>
    </citation>
    <scope>NUCLEOTIDE SEQUENCE [LARGE SCALE GENOMIC DNA]</scope>
    <source>
        <strain evidence="2">Fred_18-Q3-R57-64_BAT3C.720</strain>
    </source>
</reference>
<proteinExistence type="predicted"/>
<feature type="transmembrane region" description="Helical" evidence="1">
    <location>
        <begin position="6"/>
        <end position="26"/>
    </location>
</feature>
<evidence type="ECO:0000313" key="2">
    <source>
        <dbReference type="EMBL" id="MBK7956260.1"/>
    </source>
</evidence>
<keyword evidence="1" id="KW-0472">Membrane</keyword>
<dbReference type="Proteomes" id="UP000706151">
    <property type="component" value="Unassembled WGS sequence"/>
</dbReference>
<gene>
    <name evidence="2" type="ORF">IPK02_21215</name>
</gene>
<accession>A0A935W8F2</accession>
<keyword evidence="1" id="KW-1133">Transmembrane helix</keyword>
<organism evidence="2 3">
    <name type="scientific">Candidatus Accumulibacter affinis</name>
    <dbReference type="NCBI Taxonomy" id="2954384"/>
    <lineage>
        <taxon>Bacteria</taxon>
        <taxon>Pseudomonadati</taxon>
        <taxon>Pseudomonadota</taxon>
        <taxon>Betaproteobacteria</taxon>
        <taxon>Candidatus Accumulibacter</taxon>
    </lineage>
</organism>
<evidence type="ECO:0000313" key="3">
    <source>
        <dbReference type="Proteomes" id="UP000706151"/>
    </source>
</evidence>
<dbReference type="EMBL" id="JADJOT010000012">
    <property type="protein sequence ID" value="MBK7956260.1"/>
    <property type="molecule type" value="Genomic_DNA"/>
</dbReference>
<name>A0A935W8F2_9PROT</name>
<sequence>MAQAPLPFPVAEGAAIFIGVVAWDVLAAGEPELVKALLIAVIGALVWYGARGWLASNRRKRTP</sequence>
<comment type="caution">
    <text evidence="2">The sequence shown here is derived from an EMBL/GenBank/DDBJ whole genome shotgun (WGS) entry which is preliminary data.</text>
</comment>
<dbReference type="AlphaFoldDB" id="A0A935W8F2"/>
<feature type="transmembrane region" description="Helical" evidence="1">
    <location>
        <begin position="33"/>
        <end position="50"/>
    </location>
</feature>
<evidence type="ECO:0000256" key="1">
    <source>
        <dbReference type="SAM" id="Phobius"/>
    </source>
</evidence>
<protein>
    <submittedName>
        <fullName evidence="2">Uncharacterized protein</fullName>
    </submittedName>
</protein>